<keyword evidence="2" id="KW-1185">Reference proteome</keyword>
<evidence type="ECO:0000313" key="2">
    <source>
        <dbReference type="Proteomes" id="UP000887013"/>
    </source>
</evidence>
<dbReference type="Proteomes" id="UP000887013">
    <property type="component" value="Unassembled WGS sequence"/>
</dbReference>
<accession>A0A8X6QFB8</accession>
<organism evidence="1 2">
    <name type="scientific">Nephila pilipes</name>
    <name type="common">Giant wood spider</name>
    <name type="synonym">Nephila maculata</name>
    <dbReference type="NCBI Taxonomy" id="299642"/>
    <lineage>
        <taxon>Eukaryota</taxon>
        <taxon>Metazoa</taxon>
        <taxon>Ecdysozoa</taxon>
        <taxon>Arthropoda</taxon>
        <taxon>Chelicerata</taxon>
        <taxon>Arachnida</taxon>
        <taxon>Araneae</taxon>
        <taxon>Araneomorphae</taxon>
        <taxon>Entelegynae</taxon>
        <taxon>Araneoidea</taxon>
        <taxon>Nephilidae</taxon>
        <taxon>Nephila</taxon>
    </lineage>
</organism>
<evidence type="ECO:0000313" key="1">
    <source>
        <dbReference type="EMBL" id="GFU19083.1"/>
    </source>
</evidence>
<proteinExistence type="predicted"/>
<gene>
    <name evidence="1" type="ORF">NPIL_331021</name>
</gene>
<comment type="caution">
    <text evidence="1">The sequence shown here is derived from an EMBL/GenBank/DDBJ whole genome shotgun (WGS) entry which is preliminary data.</text>
</comment>
<dbReference type="AlphaFoldDB" id="A0A8X6QFB8"/>
<protein>
    <submittedName>
        <fullName evidence="1">Uncharacterized protein</fullName>
    </submittedName>
</protein>
<dbReference type="EMBL" id="BMAW01080334">
    <property type="protein sequence ID" value="GFU19083.1"/>
    <property type="molecule type" value="Genomic_DNA"/>
</dbReference>
<name>A0A8X6QFB8_NEPPI</name>
<sequence length="80" mass="9083">MIRPHLKTYYFIGNSESQLMGEEGKKVVARDTKCDFSSTLHMGTLISIKTITNKWTGIWKKVDPSSEKSISELGMMRADQ</sequence>
<reference evidence="1" key="1">
    <citation type="submission" date="2020-08" db="EMBL/GenBank/DDBJ databases">
        <title>Multicomponent nature underlies the extraordinary mechanical properties of spider dragline silk.</title>
        <authorList>
            <person name="Kono N."/>
            <person name="Nakamura H."/>
            <person name="Mori M."/>
            <person name="Yoshida Y."/>
            <person name="Ohtoshi R."/>
            <person name="Malay A.D."/>
            <person name="Moran D.A.P."/>
            <person name="Tomita M."/>
            <person name="Numata K."/>
            <person name="Arakawa K."/>
        </authorList>
    </citation>
    <scope>NUCLEOTIDE SEQUENCE</scope>
</reference>